<organism evidence="1 2">
    <name type="scientific">Platanthera guangdongensis</name>
    <dbReference type="NCBI Taxonomy" id="2320717"/>
    <lineage>
        <taxon>Eukaryota</taxon>
        <taxon>Viridiplantae</taxon>
        <taxon>Streptophyta</taxon>
        <taxon>Embryophyta</taxon>
        <taxon>Tracheophyta</taxon>
        <taxon>Spermatophyta</taxon>
        <taxon>Magnoliopsida</taxon>
        <taxon>Liliopsida</taxon>
        <taxon>Asparagales</taxon>
        <taxon>Orchidaceae</taxon>
        <taxon>Orchidoideae</taxon>
        <taxon>Orchideae</taxon>
        <taxon>Orchidinae</taxon>
        <taxon>Platanthera</taxon>
    </lineage>
</organism>
<dbReference type="Proteomes" id="UP001412067">
    <property type="component" value="Unassembled WGS sequence"/>
</dbReference>
<dbReference type="EMBL" id="JBBWWR010000006">
    <property type="protein sequence ID" value="KAK8965051.1"/>
    <property type="molecule type" value="Genomic_DNA"/>
</dbReference>
<gene>
    <name evidence="1" type="ORF">KSP40_PGU011538</name>
</gene>
<keyword evidence="2" id="KW-1185">Reference proteome</keyword>
<reference evidence="1 2" key="1">
    <citation type="journal article" date="2022" name="Nat. Plants">
        <title>Genomes of leafy and leafless Platanthera orchids illuminate the evolution of mycoheterotrophy.</title>
        <authorList>
            <person name="Li M.H."/>
            <person name="Liu K.W."/>
            <person name="Li Z."/>
            <person name="Lu H.C."/>
            <person name="Ye Q.L."/>
            <person name="Zhang D."/>
            <person name="Wang J.Y."/>
            <person name="Li Y.F."/>
            <person name="Zhong Z.M."/>
            <person name="Liu X."/>
            <person name="Yu X."/>
            <person name="Liu D.K."/>
            <person name="Tu X.D."/>
            <person name="Liu B."/>
            <person name="Hao Y."/>
            <person name="Liao X.Y."/>
            <person name="Jiang Y.T."/>
            <person name="Sun W.H."/>
            <person name="Chen J."/>
            <person name="Chen Y.Q."/>
            <person name="Ai Y."/>
            <person name="Zhai J.W."/>
            <person name="Wu S.S."/>
            <person name="Zhou Z."/>
            <person name="Hsiao Y.Y."/>
            <person name="Wu W.L."/>
            <person name="Chen Y.Y."/>
            <person name="Lin Y.F."/>
            <person name="Hsu J.L."/>
            <person name="Li C.Y."/>
            <person name="Wang Z.W."/>
            <person name="Zhao X."/>
            <person name="Zhong W.Y."/>
            <person name="Ma X.K."/>
            <person name="Ma L."/>
            <person name="Huang J."/>
            <person name="Chen G.Z."/>
            <person name="Huang M.Z."/>
            <person name="Huang L."/>
            <person name="Peng D.H."/>
            <person name="Luo Y.B."/>
            <person name="Zou S.Q."/>
            <person name="Chen S.P."/>
            <person name="Lan S."/>
            <person name="Tsai W.C."/>
            <person name="Van de Peer Y."/>
            <person name="Liu Z.J."/>
        </authorList>
    </citation>
    <scope>NUCLEOTIDE SEQUENCE [LARGE SCALE GENOMIC DNA]</scope>
    <source>
        <strain evidence="1">Lor288</strain>
    </source>
</reference>
<protein>
    <submittedName>
        <fullName evidence="1">Uncharacterized protein</fullName>
    </submittedName>
</protein>
<comment type="caution">
    <text evidence="1">The sequence shown here is derived from an EMBL/GenBank/DDBJ whole genome shotgun (WGS) entry which is preliminary data.</text>
</comment>
<proteinExistence type="predicted"/>
<evidence type="ECO:0000313" key="1">
    <source>
        <dbReference type="EMBL" id="KAK8965051.1"/>
    </source>
</evidence>
<evidence type="ECO:0000313" key="2">
    <source>
        <dbReference type="Proteomes" id="UP001412067"/>
    </source>
</evidence>
<accession>A0ABR2MM43</accession>
<sequence length="67" mass="7264">MSLLEHNTHVPGGFGSSCDIRCLHGEEQGAMAYGAFALQTRGTAAMFECLSFSCYQINLSSLIYVDI</sequence>
<name>A0ABR2MM43_9ASPA</name>